<organism evidence="5 6">
    <name type="scientific">Kibdelosporangium philippinense</name>
    <dbReference type="NCBI Taxonomy" id="211113"/>
    <lineage>
        <taxon>Bacteria</taxon>
        <taxon>Bacillati</taxon>
        <taxon>Actinomycetota</taxon>
        <taxon>Actinomycetes</taxon>
        <taxon>Pseudonocardiales</taxon>
        <taxon>Pseudonocardiaceae</taxon>
        <taxon>Kibdelosporangium</taxon>
    </lineage>
</organism>
<dbReference type="EMBL" id="JAJVCN010000001">
    <property type="protein sequence ID" value="MCE7002487.1"/>
    <property type="molecule type" value="Genomic_DNA"/>
</dbReference>
<dbReference type="InterPro" id="IPR001845">
    <property type="entry name" value="HTH_ArsR_DNA-bd_dom"/>
</dbReference>
<dbReference type="InterPro" id="IPR011991">
    <property type="entry name" value="ArsR-like_HTH"/>
</dbReference>
<evidence type="ECO:0000256" key="3">
    <source>
        <dbReference type="ARBA" id="ARBA00023163"/>
    </source>
</evidence>
<protein>
    <submittedName>
        <fullName evidence="5">Winged helix-turn-helix domain-containing protein</fullName>
    </submittedName>
</protein>
<feature type="domain" description="HTH arsR-type" evidence="4">
    <location>
        <begin position="192"/>
        <end position="268"/>
    </location>
</feature>
<accession>A0ABS8Z9G4</accession>
<evidence type="ECO:0000256" key="2">
    <source>
        <dbReference type="ARBA" id="ARBA00023125"/>
    </source>
</evidence>
<proteinExistence type="predicted"/>
<keyword evidence="1" id="KW-0805">Transcription regulation</keyword>
<evidence type="ECO:0000256" key="1">
    <source>
        <dbReference type="ARBA" id="ARBA00023015"/>
    </source>
</evidence>
<keyword evidence="6" id="KW-1185">Reference proteome</keyword>
<dbReference type="InterPro" id="IPR036390">
    <property type="entry name" value="WH_DNA-bd_sf"/>
</dbReference>
<evidence type="ECO:0000259" key="4">
    <source>
        <dbReference type="SMART" id="SM00418"/>
    </source>
</evidence>
<keyword evidence="3" id="KW-0804">Transcription</keyword>
<dbReference type="InterPro" id="IPR036388">
    <property type="entry name" value="WH-like_DNA-bd_sf"/>
</dbReference>
<dbReference type="Proteomes" id="UP001521150">
    <property type="component" value="Unassembled WGS sequence"/>
</dbReference>
<evidence type="ECO:0000313" key="6">
    <source>
        <dbReference type="Proteomes" id="UP001521150"/>
    </source>
</evidence>
<dbReference type="PANTHER" id="PTHR43132:SF8">
    <property type="entry name" value="HTH-TYPE TRANSCRIPTIONAL REGULATOR KMTR"/>
    <property type="match status" value="1"/>
</dbReference>
<reference evidence="5 6" key="1">
    <citation type="submission" date="2021-12" db="EMBL/GenBank/DDBJ databases">
        <title>Genome sequence of Kibdelosporangium philippinense ATCC 49844.</title>
        <authorList>
            <person name="Fedorov E.A."/>
            <person name="Omeragic M."/>
            <person name="Shalygina K.F."/>
            <person name="Maclea K.S."/>
        </authorList>
    </citation>
    <scope>NUCLEOTIDE SEQUENCE [LARGE SCALE GENOMIC DNA]</scope>
    <source>
        <strain evidence="5 6">ATCC 49844</strain>
    </source>
</reference>
<dbReference type="SMART" id="SM00418">
    <property type="entry name" value="HTH_ARSR"/>
    <property type="match status" value="1"/>
</dbReference>
<dbReference type="CDD" id="cd00090">
    <property type="entry name" value="HTH_ARSR"/>
    <property type="match status" value="1"/>
</dbReference>
<dbReference type="RefSeq" id="WP_233723669.1">
    <property type="nucleotide sequence ID" value="NZ_JAJVCN010000001.1"/>
</dbReference>
<dbReference type="InterPro" id="IPR051011">
    <property type="entry name" value="Metal_resp_trans_reg"/>
</dbReference>
<dbReference type="Gene3D" id="1.10.10.10">
    <property type="entry name" value="Winged helix-like DNA-binding domain superfamily/Winged helix DNA-binding domain"/>
    <property type="match status" value="1"/>
</dbReference>
<comment type="caution">
    <text evidence="5">The sequence shown here is derived from an EMBL/GenBank/DDBJ whole genome shotgun (WGS) entry which is preliminary data.</text>
</comment>
<evidence type="ECO:0000313" key="5">
    <source>
        <dbReference type="EMBL" id="MCE7002487.1"/>
    </source>
</evidence>
<keyword evidence="2" id="KW-0238">DNA-binding</keyword>
<gene>
    <name evidence="5" type="ORF">LWC34_06530</name>
</gene>
<name>A0ABS8Z9G4_9PSEU</name>
<sequence>MFALEVFGTKGGAAFNEWRRQVRLQLGGRLEPVQHLIAQRRPAGEVLRLLDRPGGAGTDHAARQRLTNTVFEFCQAAVIPYWEGMRDQLDAVRDARGRIAIASGVDGLLRTLHPKVRWKPPYLEVPTESEQDTEVRLGGRGLLLSPSLFLRGTACVVPSAERETGRPALVFSIPDTGTVTDGLNDRERAQEKALGALVGHTRAAALRVLTDSCTTGELSERLGISLAGASKHATVLRKAGLVTTERNRNTALHSLTSLGLALLGLAGTAPARAGASHAMAPLPAQVG</sequence>
<dbReference type="SUPFAM" id="SSF46785">
    <property type="entry name" value="Winged helix' DNA-binding domain"/>
    <property type="match status" value="1"/>
</dbReference>
<dbReference type="PANTHER" id="PTHR43132">
    <property type="entry name" value="ARSENICAL RESISTANCE OPERON REPRESSOR ARSR-RELATED"/>
    <property type="match status" value="1"/>
</dbReference>